<dbReference type="CDD" id="cd00041">
    <property type="entry name" value="CUB"/>
    <property type="match status" value="2"/>
</dbReference>
<evidence type="ECO:0000256" key="2">
    <source>
        <dbReference type="ARBA" id="ARBA00023157"/>
    </source>
</evidence>
<name>A0A074ZY30_OPIVI</name>
<dbReference type="Pfam" id="PF00431">
    <property type="entry name" value="CUB"/>
    <property type="match status" value="2"/>
</dbReference>
<dbReference type="GeneID" id="20327268"/>
<feature type="domain" description="CUB" evidence="4">
    <location>
        <begin position="1"/>
        <end position="58"/>
    </location>
</feature>
<dbReference type="InterPro" id="IPR000859">
    <property type="entry name" value="CUB_dom"/>
</dbReference>
<sequence>LENGYDYVNITEGRRSLGVWSGSESPPPLQSFETELTVTMTSDHSIQNTGFLANYSRRGNSANDRAATESWYFCTSNLGSGQLTSPGYPHGYPRTLRYTWIIMQPEGCTIQLNFTDFMLEDQFDFVSVHNVYRFEEGSRLGQWSNLPPSVKSTSSRLLLEDQFRFCSVHNVYRFEEGSRLGQWSNLPPSVKSTSSRLLVAIRTDGPVARKGFSANYNTRRERDHHSTNALWTRLNFYVRTGKRIQA</sequence>
<proteinExistence type="predicted"/>
<dbReference type="OrthoDB" id="5804959at2759"/>
<dbReference type="SMART" id="SM00042">
    <property type="entry name" value="CUB"/>
    <property type="match status" value="1"/>
</dbReference>
<organism evidence="5 6">
    <name type="scientific">Opisthorchis viverrini</name>
    <name type="common">Southeast Asian liver fluke</name>
    <dbReference type="NCBI Taxonomy" id="6198"/>
    <lineage>
        <taxon>Eukaryota</taxon>
        <taxon>Metazoa</taxon>
        <taxon>Spiralia</taxon>
        <taxon>Lophotrochozoa</taxon>
        <taxon>Platyhelminthes</taxon>
        <taxon>Trematoda</taxon>
        <taxon>Digenea</taxon>
        <taxon>Opisthorchiida</taxon>
        <taxon>Opisthorchiata</taxon>
        <taxon>Opisthorchiidae</taxon>
        <taxon>Opisthorchis</taxon>
    </lineage>
</organism>
<keyword evidence="2" id="KW-1015">Disulfide bond</keyword>
<accession>A0A074ZY30</accession>
<gene>
    <name evidence="5" type="ORF">T265_13100</name>
</gene>
<dbReference type="SUPFAM" id="SSF49854">
    <property type="entry name" value="Spermadhesin, CUB domain"/>
    <property type="match status" value="2"/>
</dbReference>
<dbReference type="KEGG" id="ovi:T265_13100"/>
<dbReference type="STRING" id="6198.A0A074ZY30"/>
<dbReference type="PROSITE" id="PS01180">
    <property type="entry name" value="CUB"/>
    <property type="match status" value="2"/>
</dbReference>
<dbReference type="Proteomes" id="UP000054324">
    <property type="component" value="Unassembled WGS sequence"/>
</dbReference>
<dbReference type="Gene3D" id="2.60.120.290">
    <property type="entry name" value="Spermadhesin, CUB domain"/>
    <property type="match status" value="2"/>
</dbReference>
<evidence type="ECO:0000256" key="1">
    <source>
        <dbReference type="ARBA" id="ARBA00022737"/>
    </source>
</evidence>
<evidence type="ECO:0000313" key="5">
    <source>
        <dbReference type="EMBL" id="KER30892.1"/>
    </source>
</evidence>
<keyword evidence="1" id="KW-0677">Repeat</keyword>
<feature type="non-terminal residue" evidence="5">
    <location>
        <position position="1"/>
    </location>
</feature>
<dbReference type="PANTHER" id="PTHR24251">
    <property type="entry name" value="OVOCHYMASE-RELATED"/>
    <property type="match status" value="1"/>
</dbReference>
<evidence type="ECO:0000259" key="4">
    <source>
        <dbReference type="PROSITE" id="PS01180"/>
    </source>
</evidence>
<dbReference type="AlphaFoldDB" id="A0A074ZY30"/>
<dbReference type="CTD" id="20327268"/>
<dbReference type="InterPro" id="IPR035914">
    <property type="entry name" value="Sperma_CUB_dom_sf"/>
</dbReference>
<evidence type="ECO:0000256" key="3">
    <source>
        <dbReference type="PROSITE-ProRule" id="PRU00059"/>
    </source>
</evidence>
<comment type="caution">
    <text evidence="3">Lacks conserved residue(s) required for the propagation of feature annotation.</text>
</comment>
<protein>
    <recommendedName>
        <fullName evidence="4">CUB domain-containing protein</fullName>
    </recommendedName>
</protein>
<dbReference type="RefSeq" id="XP_009165421.1">
    <property type="nucleotide sequence ID" value="XM_009167157.1"/>
</dbReference>
<feature type="domain" description="CUB" evidence="4">
    <location>
        <begin position="69"/>
        <end position="219"/>
    </location>
</feature>
<reference evidence="5 6" key="1">
    <citation type="submission" date="2013-11" db="EMBL/GenBank/DDBJ databases">
        <title>Opisthorchis viverrini - life in the bile duct.</title>
        <authorList>
            <person name="Young N.D."/>
            <person name="Nagarajan N."/>
            <person name="Lin S.J."/>
            <person name="Korhonen P.K."/>
            <person name="Jex A.R."/>
            <person name="Hall R.S."/>
            <person name="Safavi-Hemami H."/>
            <person name="Kaewkong W."/>
            <person name="Bertrand D."/>
            <person name="Gao S."/>
            <person name="Seet Q."/>
            <person name="Wongkham S."/>
            <person name="Teh B.T."/>
            <person name="Wongkham C."/>
            <person name="Intapan P.M."/>
            <person name="Maleewong W."/>
            <person name="Yang X."/>
            <person name="Hu M."/>
            <person name="Wang Z."/>
            <person name="Hofmann A."/>
            <person name="Sternberg P.W."/>
            <person name="Tan P."/>
            <person name="Wang J."/>
            <person name="Gasser R.B."/>
        </authorList>
    </citation>
    <scope>NUCLEOTIDE SEQUENCE [LARGE SCALE GENOMIC DNA]</scope>
</reference>
<dbReference type="EMBL" id="KL596654">
    <property type="protein sequence ID" value="KER30892.1"/>
    <property type="molecule type" value="Genomic_DNA"/>
</dbReference>
<evidence type="ECO:0000313" key="6">
    <source>
        <dbReference type="Proteomes" id="UP000054324"/>
    </source>
</evidence>
<keyword evidence="6" id="KW-1185">Reference proteome</keyword>